<dbReference type="AlphaFoldDB" id="D0LLX0"/>
<evidence type="ECO:0008006" key="4">
    <source>
        <dbReference type="Google" id="ProtNLM"/>
    </source>
</evidence>
<dbReference type="EMBL" id="CP001804">
    <property type="protein sequence ID" value="ACY15148.1"/>
    <property type="molecule type" value="Genomic_DNA"/>
</dbReference>
<organism evidence="2 3">
    <name type="scientific">Haliangium ochraceum (strain DSM 14365 / JCM 11303 / SMP-2)</name>
    <dbReference type="NCBI Taxonomy" id="502025"/>
    <lineage>
        <taxon>Bacteria</taxon>
        <taxon>Pseudomonadati</taxon>
        <taxon>Myxococcota</taxon>
        <taxon>Polyangia</taxon>
        <taxon>Haliangiales</taxon>
        <taxon>Kofleriaceae</taxon>
        <taxon>Haliangium</taxon>
    </lineage>
</organism>
<sequence length="439" mass="47739">MSEPTRSTAPARVGKYFTQRGIALIAVIMALALTGVLVTEFSTKTTVDMQAAMNIESDMQAHFLARSAMNLSELIIRVQSDLVDPINKQYKVDVQIADFVGFFFGAFGGSQDEVEAVAAMLGAGAGGEIKGLGVPGGSFDVQITTDDGKINLNCANADATGNAAKTLAVKLQSLFYPEAYNPLFENAAADGYRRDRLLQVEAIIDYIDRDEVKFDAATQQSSAGAPEDYGYDGLDDDYKAKNNYLDSVGEIKLIRGVDDAFWNLFGQNFTIYGDCKENLAAISDPKQIASIIALTAKNEDDPVLRDPQRLWALAVLVSKARELNVAFNDLEQFRVFVTDPLETIAAFGVDPSLVPAYLNLPTTQPIEGVELDSQKLQQAVVTGARRTYRVEATAMYGPLQKRIVGVWDTNVVRQNTRAIAGGSQLGGGVKGAWVYWREE</sequence>
<dbReference type="STRING" id="502025.Hoch_2615"/>
<dbReference type="HOGENOM" id="CLU_623700_0_0_7"/>
<gene>
    <name evidence="2" type="ordered locus">Hoch_2615</name>
</gene>
<feature type="transmembrane region" description="Helical" evidence="1">
    <location>
        <begin position="21"/>
        <end position="39"/>
    </location>
</feature>
<dbReference type="Proteomes" id="UP000001880">
    <property type="component" value="Chromosome"/>
</dbReference>
<dbReference type="InterPro" id="IPR038072">
    <property type="entry name" value="GspK_central_sf"/>
</dbReference>
<dbReference type="KEGG" id="hoh:Hoch_2615"/>
<dbReference type="InterPro" id="IPR005628">
    <property type="entry name" value="GspK"/>
</dbReference>
<keyword evidence="1" id="KW-0812">Transmembrane</keyword>
<dbReference type="PANTHER" id="PTHR38831">
    <property type="entry name" value="TYPE II SECRETION SYSTEM PROTEIN K"/>
    <property type="match status" value="1"/>
</dbReference>
<dbReference type="Gene3D" id="1.10.40.60">
    <property type="entry name" value="EpsJ-like"/>
    <property type="match status" value="1"/>
</dbReference>
<name>D0LLX0_HALO1</name>
<keyword evidence="3" id="KW-1185">Reference proteome</keyword>
<dbReference type="GO" id="GO:0016020">
    <property type="term" value="C:membrane"/>
    <property type="evidence" value="ECO:0007669"/>
    <property type="project" value="InterPro"/>
</dbReference>
<dbReference type="SUPFAM" id="SSF158544">
    <property type="entry name" value="GspK insert domain-like"/>
    <property type="match status" value="1"/>
</dbReference>
<evidence type="ECO:0000313" key="3">
    <source>
        <dbReference type="Proteomes" id="UP000001880"/>
    </source>
</evidence>
<evidence type="ECO:0000313" key="2">
    <source>
        <dbReference type="EMBL" id="ACY15148.1"/>
    </source>
</evidence>
<proteinExistence type="predicted"/>
<protein>
    <recommendedName>
        <fullName evidence="4">General secretion pathway protein K</fullName>
    </recommendedName>
</protein>
<dbReference type="GO" id="GO:0009306">
    <property type="term" value="P:protein secretion"/>
    <property type="evidence" value="ECO:0007669"/>
    <property type="project" value="InterPro"/>
</dbReference>
<dbReference type="RefSeq" id="WP_012827756.1">
    <property type="nucleotide sequence ID" value="NC_013440.1"/>
</dbReference>
<evidence type="ECO:0000256" key="1">
    <source>
        <dbReference type="SAM" id="Phobius"/>
    </source>
</evidence>
<keyword evidence="1" id="KW-0472">Membrane</keyword>
<dbReference type="PANTHER" id="PTHR38831:SF2">
    <property type="entry name" value="TYPE II SECRETION SYSTEM PROTEIN K"/>
    <property type="match status" value="1"/>
</dbReference>
<accession>D0LLX0</accession>
<dbReference type="eggNOG" id="COG3156">
    <property type="taxonomic scope" value="Bacteria"/>
</dbReference>
<reference evidence="2 3" key="1">
    <citation type="journal article" date="2010" name="Stand. Genomic Sci.">
        <title>Complete genome sequence of Haliangium ochraceum type strain (SMP-2).</title>
        <authorList>
            <consortium name="US DOE Joint Genome Institute (JGI-PGF)"/>
            <person name="Ivanova N."/>
            <person name="Daum C."/>
            <person name="Lang E."/>
            <person name="Abt B."/>
            <person name="Kopitz M."/>
            <person name="Saunders E."/>
            <person name="Lapidus A."/>
            <person name="Lucas S."/>
            <person name="Glavina Del Rio T."/>
            <person name="Nolan M."/>
            <person name="Tice H."/>
            <person name="Copeland A."/>
            <person name="Cheng J.F."/>
            <person name="Chen F."/>
            <person name="Bruce D."/>
            <person name="Goodwin L."/>
            <person name="Pitluck S."/>
            <person name="Mavromatis K."/>
            <person name="Pati A."/>
            <person name="Mikhailova N."/>
            <person name="Chen A."/>
            <person name="Palaniappan K."/>
            <person name="Land M."/>
            <person name="Hauser L."/>
            <person name="Chang Y.J."/>
            <person name="Jeffries C.D."/>
            <person name="Detter J.C."/>
            <person name="Brettin T."/>
            <person name="Rohde M."/>
            <person name="Goker M."/>
            <person name="Bristow J."/>
            <person name="Markowitz V."/>
            <person name="Eisen J.A."/>
            <person name="Hugenholtz P."/>
            <person name="Kyrpides N.C."/>
            <person name="Klenk H.P."/>
        </authorList>
    </citation>
    <scope>NUCLEOTIDE SEQUENCE [LARGE SCALE GENOMIC DNA]</scope>
    <source>
        <strain evidence="3">DSM 14365 / CIP 107738 / JCM 11303 / AJ 13395 / SMP-2</strain>
    </source>
</reference>
<keyword evidence="1" id="KW-1133">Transmembrane helix</keyword>